<accession>A0AAD5SG83</accession>
<feature type="domain" description="RRM" evidence="4">
    <location>
        <begin position="116"/>
        <end position="203"/>
    </location>
</feature>
<dbReference type="CDD" id="cd12254">
    <property type="entry name" value="RRM_hnRNPH_ESRPs_RBM12_like"/>
    <property type="match status" value="1"/>
</dbReference>
<dbReference type="InterPro" id="IPR000504">
    <property type="entry name" value="RRM_dom"/>
</dbReference>
<keyword evidence="2" id="KW-0175">Coiled coil</keyword>
<reference evidence="5" key="1">
    <citation type="submission" date="2020-05" db="EMBL/GenBank/DDBJ databases">
        <title>Phylogenomic resolution of chytrid fungi.</title>
        <authorList>
            <person name="Stajich J.E."/>
            <person name="Amses K."/>
            <person name="Simmons R."/>
            <person name="Seto K."/>
            <person name="Myers J."/>
            <person name="Bonds A."/>
            <person name="Quandt C.A."/>
            <person name="Barry K."/>
            <person name="Liu P."/>
            <person name="Grigoriev I."/>
            <person name="Longcore J.E."/>
            <person name="James T.Y."/>
        </authorList>
    </citation>
    <scope>NUCLEOTIDE SEQUENCE</scope>
    <source>
        <strain evidence="5">JEL0318</strain>
    </source>
</reference>
<dbReference type="AlphaFoldDB" id="A0AAD5SG83"/>
<keyword evidence="6" id="KW-1185">Reference proteome</keyword>
<gene>
    <name evidence="5" type="ORF">HK097_002752</name>
</gene>
<sequence length="676" mass="74428">MAMDWRIASSKDPIVTPSFRRFPSSGLKLAPHMPDSQVLTPLRLPEPAVPTKTLGRLELTNSITPNWFFRHPISGANTEQDEIDTASVAESNSSSAQCLSTLLHLRKNVVSTKDFAVLKLRNISWDLSIPDVQAYFAPLPVPIAHLGPYFTQGIHIVMNRTTGKTLSDCFIEFPTYSDAQRALELHGRGILKGRVVVAQWSSQAELMAALFPNWSGATGLMMPMQSAEWTLPSMLDRDTNAPVMDSAGPKTPSLIEQARAAPFGSGVVYGPSTTGSAKDGVFLLREEINAILLICRNYKLHFSRKCAERPFENVISILCKIPWHEPESVGLIQRDHLFEMLKLSVESLRIHLTKDHNHISETLLQRMTRAALCVPLFTERQKLTVLAVAHMECPQDLATFVFYPPEAAECAETECNGSSTADVHRLVGPGTLADQQSESDGKQQSASENVLGPQDHRRFFTRTASDSRVGASLTTLQSFALVDSGVRKMKVVTPKITRAPLGPVNGGFIYPSPPDDQGVPGNPDDLKTPTRAGSFLPMTTSQSLTPVSDSPNFLVHRIRLLETALRHSESQQAELRRAHEQALVRANLEVTEFRNAKIRAEQRALDAEATIKQLQRESDEQMCRIHDLQKKTQGSLPASGSEAVENEAWPSDMKNATPWNAGGAGIAADSVKNLWK</sequence>
<feature type="compositionally biased region" description="Polar residues" evidence="3">
    <location>
        <begin position="433"/>
        <end position="448"/>
    </location>
</feature>
<organism evidence="5 6">
    <name type="scientific">Rhizophlyctis rosea</name>
    <dbReference type="NCBI Taxonomy" id="64517"/>
    <lineage>
        <taxon>Eukaryota</taxon>
        <taxon>Fungi</taxon>
        <taxon>Fungi incertae sedis</taxon>
        <taxon>Chytridiomycota</taxon>
        <taxon>Chytridiomycota incertae sedis</taxon>
        <taxon>Chytridiomycetes</taxon>
        <taxon>Rhizophlyctidales</taxon>
        <taxon>Rhizophlyctidaceae</taxon>
        <taxon>Rhizophlyctis</taxon>
    </lineage>
</organism>
<dbReference type="EMBL" id="JADGJD010000161">
    <property type="protein sequence ID" value="KAJ3054061.1"/>
    <property type="molecule type" value="Genomic_DNA"/>
</dbReference>
<dbReference type="PROSITE" id="PS50102">
    <property type="entry name" value="RRM"/>
    <property type="match status" value="1"/>
</dbReference>
<comment type="caution">
    <text evidence="5">The sequence shown here is derived from an EMBL/GenBank/DDBJ whole genome shotgun (WGS) entry which is preliminary data.</text>
</comment>
<proteinExistence type="predicted"/>
<evidence type="ECO:0000256" key="2">
    <source>
        <dbReference type="SAM" id="Coils"/>
    </source>
</evidence>
<evidence type="ECO:0000313" key="6">
    <source>
        <dbReference type="Proteomes" id="UP001212841"/>
    </source>
</evidence>
<dbReference type="InterPro" id="IPR035979">
    <property type="entry name" value="RBD_domain_sf"/>
</dbReference>
<protein>
    <recommendedName>
        <fullName evidence="4">RRM domain-containing protein</fullName>
    </recommendedName>
</protein>
<dbReference type="Gene3D" id="3.30.70.330">
    <property type="match status" value="1"/>
</dbReference>
<feature type="coiled-coil region" evidence="2">
    <location>
        <begin position="597"/>
        <end position="631"/>
    </location>
</feature>
<evidence type="ECO:0000256" key="3">
    <source>
        <dbReference type="SAM" id="MobiDB-lite"/>
    </source>
</evidence>
<name>A0AAD5SG83_9FUNG</name>
<evidence type="ECO:0000259" key="4">
    <source>
        <dbReference type="PROSITE" id="PS50102"/>
    </source>
</evidence>
<dbReference type="SUPFAM" id="SSF54928">
    <property type="entry name" value="RNA-binding domain, RBD"/>
    <property type="match status" value="1"/>
</dbReference>
<evidence type="ECO:0000256" key="1">
    <source>
        <dbReference type="PROSITE-ProRule" id="PRU00176"/>
    </source>
</evidence>
<dbReference type="GO" id="GO:0003723">
    <property type="term" value="F:RNA binding"/>
    <property type="evidence" value="ECO:0007669"/>
    <property type="project" value="UniProtKB-UniRule"/>
</dbReference>
<feature type="region of interest" description="Disordered" evidence="3">
    <location>
        <begin position="431"/>
        <end position="456"/>
    </location>
</feature>
<evidence type="ECO:0000313" key="5">
    <source>
        <dbReference type="EMBL" id="KAJ3054061.1"/>
    </source>
</evidence>
<keyword evidence="1" id="KW-0694">RNA-binding</keyword>
<dbReference type="InterPro" id="IPR012677">
    <property type="entry name" value="Nucleotide-bd_a/b_plait_sf"/>
</dbReference>
<dbReference type="Proteomes" id="UP001212841">
    <property type="component" value="Unassembled WGS sequence"/>
</dbReference>